<gene>
    <name evidence="1" type="ORF">F5148DRAFT_1281091</name>
</gene>
<sequence length="711" mass="78767">MSLATLMNGVDCGPVNPLQGLTKVLDSDRGVLQDHFGANGSGSPQSSFRTAQSVSPAFRQDAARFFSVNQSSSPAPPVLQPSFDLAALRSSLPKPSFSHPAAFSPSPSLANHASTSSWATDFLTQSSKPSVATSLQPATPQQHQGYPNLERMYHPSFSHAPQPQLPIGAMSRISSFAHFPQPQTPSARSQMDNKQLQNAFQYLEQGQTSVEPTLELESQAEPTSQSPEADLLARTAGLLVQSVDHEKNPKFANSQFLGLMRQLRDRKAIVEGNDIVAAPPHSQMEQTHTVSTDSKGKGKAVPSFAIQETRASQLQDPLSTLRPIEQAVRTDSEEDAFANEAYFRQDNEDYANYWNAHHAPVPPLASLTQEWQQLQRDWDRFEATTIGVWPLSEYQFQFGNPYLVGERSHNHAMHGGSRQGDSFSESILGIEAAVQRDPTDARAWYELGVKQQENEREQQAIRALRRALQLDPTHLPSWLALAISYTNEGDRHGTYEAIQNWVRNNEAYRDIVVAYETMNGGESDDTDGFQKLIGCLIAMARGVSQPSMDSVEVDADVQIALAVLLNTNEDYRRAQDCFRAALSVRPADWLLYNRVGATLANGGRAEEALSYYYKALEINPAYIRARFNLGISCINLKASMVDARFEEAAQHILDALVLQDSDGLRESEDDHLVTSNALWDSLKTCCLSMQRLDLAAKCDKKNLQDIRNELF</sequence>
<name>A0ACC0UHY9_9AGAM</name>
<dbReference type="EMBL" id="JAGFNK010000026">
    <property type="protein sequence ID" value="KAI9511161.1"/>
    <property type="molecule type" value="Genomic_DNA"/>
</dbReference>
<reference evidence="1" key="1">
    <citation type="submission" date="2021-03" db="EMBL/GenBank/DDBJ databases">
        <title>Evolutionary priming and transition to the ectomycorrhizal habit in an iconic lineage of mushroom-forming fungi: is preadaptation a requirement?</title>
        <authorList>
            <consortium name="DOE Joint Genome Institute"/>
            <person name="Looney B.P."/>
            <person name="Miyauchi S."/>
            <person name="Morin E."/>
            <person name="Drula E."/>
            <person name="Courty P.E."/>
            <person name="Chicoki N."/>
            <person name="Fauchery L."/>
            <person name="Kohler A."/>
            <person name="Kuo A."/>
            <person name="LaButti K."/>
            <person name="Pangilinan J."/>
            <person name="Lipzen A."/>
            <person name="Riley R."/>
            <person name="Andreopoulos W."/>
            <person name="He G."/>
            <person name="Johnson J."/>
            <person name="Barry K.W."/>
            <person name="Grigoriev I.V."/>
            <person name="Nagy L."/>
            <person name="Hibbett D."/>
            <person name="Henrissat B."/>
            <person name="Matheny P.B."/>
            <person name="Labbe J."/>
            <person name="Martin A.F."/>
        </authorList>
    </citation>
    <scope>NUCLEOTIDE SEQUENCE</scope>
    <source>
        <strain evidence="1">BPL698</strain>
    </source>
</reference>
<proteinExistence type="predicted"/>
<keyword evidence="2" id="KW-1185">Reference proteome</keyword>
<comment type="caution">
    <text evidence="1">The sequence shown here is derived from an EMBL/GenBank/DDBJ whole genome shotgun (WGS) entry which is preliminary data.</text>
</comment>
<accession>A0ACC0UHY9</accession>
<evidence type="ECO:0000313" key="2">
    <source>
        <dbReference type="Proteomes" id="UP001207468"/>
    </source>
</evidence>
<protein>
    <submittedName>
        <fullName evidence="1">Uncharacterized protein</fullName>
    </submittedName>
</protein>
<organism evidence="1 2">
    <name type="scientific">Russula earlei</name>
    <dbReference type="NCBI Taxonomy" id="71964"/>
    <lineage>
        <taxon>Eukaryota</taxon>
        <taxon>Fungi</taxon>
        <taxon>Dikarya</taxon>
        <taxon>Basidiomycota</taxon>
        <taxon>Agaricomycotina</taxon>
        <taxon>Agaricomycetes</taxon>
        <taxon>Russulales</taxon>
        <taxon>Russulaceae</taxon>
        <taxon>Russula</taxon>
    </lineage>
</organism>
<evidence type="ECO:0000313" key="1">
    <source>
        <dbReference type="EMBL" id="KAI9511161.1"/>
    </source>
</evidence>
<dbReference type="Proteomes" id="UP001207468">
    <property type="component" value="Unassembled WGS sequence"/>
</dbReference>